<feature type="compositionally biased region" description="Acidic residues" evidence="1">
    <location>
        <begin position="199"/>
        <end position="220"/>
    </location>
</feature>
<dbReference type="EMBL" id="QGKY02000094">
    <property type="protein sequence ID" value="KAF2602194.1"/>
    <property type="molecule type" value="Genomic_DNA"/>
</dbReference>
<feature type="compositionally biased region" description="Low complexity" evidence="1">
    <location>
        <begin position="352"/>
        <end position="368"/>
    </location>
</feature>
<feature type="compositionally biased region" description="Pro residues" evidence="1">
    <location>
        <begin position="337"/>
        <end position="351"/>
    </location>
</feature>
<accession>A0A8S9L4G9</accession>
<gene>
    <name evidence="2" type="ORF">F2Q70_00025075</name>
</gene>
<feature type="compositionally biased region" description="Acidic residues" evidence="1">
    <location>
        <begin position="149"/>
        <end position="164"/>
    </location>
</feature>
<evidence type="ECO:0000256" key="1">
    <source>
        <dbReference type="SAM" id="MobiDB-lite"/>
    </source>
</evidence>
<proteinExistence type="predicted"/>
<name>A0A8S9L4G9_BRACR</name>
<feature type="compositionally biased region" description="Basic and acidic residues" evidence="1">
    <location>
        <begin position="132"/>
        <end position="144"/>
    </location>
</feature>
<sequence length="400" mass="44025">MRVRVQRGLKNLHLQSFRKRESSPEPNEVSYGAIEDSPALAHYKGLQARETSSEISKRGFDDERFPSWYLSVIIPPRLVVYVYHAQIRNGQPAILDNHDDDDVLADDDLLANQAEPDQQDPEVANVDYHHIDHNHDNHQDHGDGQPDANGDDLLDDPDQQDPEAYENQAHGDAIPAAPPLPPHGIANPAAGYDHQDDHDQSEDEGNDHDQSEDEGNDHDDENQAHGNANAAAPPLPPRGDPDCPLRPLLPRNYHEPRNIHVFRGGRRGRGGGRRGGRGVPGNVHQGEHVPLVDDANVANQQEHQVGGNVHNDNHDQQEDGGNDHNDANEAHANANPAAPPLPPHAPVPAPVPQVDDAPVPAPVSQVDDVPPPPPPLPLKFLRYNTTRRLEQDHCQNPEME</sequence>
<evidence type="ECO:0000313" key="2">
    <source>
        <dbReference type="EMBL" id="KAF2602194.1"/>
    </source>
</evidence>
<comment type="caution">
    <text evidence="2">The sequence shown here is derived from an EMBL/GenBank/DDBJ whole genome shotgun (WGS) entry which is preliminary data.</text>
</comment>
<feature type="compositionally biased region" description="Basic residues" evidence="1">
    <location>
        <begin position="263"/>
        <end position="276"/>
    </location>
</feature>
<reference evidence="2" key="1">
    <citation type="submission" date="2019-12" db="EMBL/GenBank/DDBJ databases">
        <title>Genome sequencing and annotation of Brassica cretica.</title>
        <authorList>
            <person name="Studholme D.J."/>
            <person name="Sarris P.F."/>
        </authorList>
    </citation>
    <scope>NUCLEOTIDE SEQUENCE</scope>
    <source>
        <strain evidence="2">PFS-102/07</strain>
        <tissue evidence="2">Leaf</tissue>
    </source>
</reference>
<protein>
    <submittedName>
        <fullName evidence="2">Uncharacterized protein</fullName>
    </submittedName>
</protein>
<organism evidence="2">
    <name type="scientific">Brassica cretica</name>
    <name type="common">Mustard</name>
    <dbReference type="NCBI Taxonomy" id="69181"/>
    <lineage>
        <taxon>Eukaryota</taxon>
        <taxon>Viridiplantae</taxon>
        <taxon>Streptophyta</taxon>
        <taxon>Embryophyta</taxon>
        <taxon>Tracheophyta</taxon>
        <taxon>Spermatophyta</taxon>
        <taxon>Magnoliopsida</taxon>
        <taxon>eudicotyledons</taxon>
        <taxon>Gunneridae</taxon>
        <taxon>Pentapetalae</taxon>
        <taxon>rosids</taxon>
        <taxon>malvids</taxon>
        <taxon>Brassicales</taxon>
        <taxon>Brassicaceae</taxon>
        <taxon>Brassiceae</taxon>
        <taxon>Brassica</taxon>
    </lineage>
</organism>
<feature type="compositionally biased region" description="Basic and acidic residues" evidence="1">
    <location>
        <begin position="311"/>
        <end position="329"/>
    </location>
</feature>
<feature type="region of interest" description="Disordered" evidence="1">
    <location>
        <begin position="132"/>
        <end position="378"/>
    </location>
</feature>
<dbReference type="AlphaFoldDB" id="A0A8S9L4G9"/>